<comment type="caution">
    <text evidence="1">The sequence shown here is derived from an EMBL/GenBank/DDBJ whole genome shotgun (WGS) entry which is preliminary data.</text>
</comment>
<name>A0A6A4SC83_SCOMX</name>
<protein>
    <submittedName>
        <fullName evidence="1">Uncharacterized protein</fullName>
    </submittedName>
</protein>
<dbReference type="Proteomes" id="UP000438429">
    <property type="component" value="Unassembled WGS sequence"/>
</dbReference>
<evidence type="ECO:0000313" key="1">
    <source>
        <dbReference type="EMBL" id="KAF0029350.1"/>
    </source>
</evidence>
<dbReference type="EMBL" id="VEVO01000016">
    <property type="protein sequence ID" value="KAF0029350.1"/>
    <property type="molecule type" value="Genomic_DNA"/>
</dbReference>
<sequence length="84" mass="9342">MGQFPISSVDSPDITHVVQMTFILRYVSPEGCIEERFVKFLPIASHSGEALFNCTLLHNVSRCCIEAAIWAKCELDSTCDQTCS</sequence>
<evidence type="ECO:0000313" key="2">
    <source>
        <dbReference type="Proteomes" id="UP000438429"/>
    </source>
</evidence>
<organism evidence="1 2">
    <name type="scientific">Scophthalmus maximus</name>
    <name type="common">Turbot</name>
    <name type="synonym">Psetta maxima</name>
    <dbReference type="NCBI Taxonomy" id="52904"/>
    <lineage>
        <taxon>Eukaryota</taxon>
        <taxon>Metazoa</taxon>
        <taxon>Chordata</taxon>
        <taxon>Craniata</taxon>
        <taxon>Vertebrata</taxon>
        <taxon>Euteleostomi</taxon>
        <taxon>Actinopterygii</taxon>
        <taxon>Neopterygii</taxon>
        <taxon>Teleostei</taxon>
        <taxon>Neoteleostei</taxon>
        <taxon>Acanthomorphata</taxon>
        <taxon>Carangaria</taxon>
        <taxon>Pleuronectiformes</taxon>
        <taxon>Pleuronectoidei</taxon>
        <taxon>Scophthalmidae</taxon>
        <taxon>Scophthalmus</taxon>
    </lineage>
</organism>
<dbReference type="AlphaFoldDB" id="A0A6A4SC83"/>
<accession>A0A6A4SC83</accession>
<reference evidence="1 2" key="1">
    <citation type="submission" date="2019-06" db="EMBL/GenBank/DDBJ databases">
        <title>Draft genomes of female and male turbot (Scophthalmus maximus).</title>
        <authorList>
            <person name="Xu H."/>
            <person name="Xu X.-W."/>
            <person name="Shao C."/>
            <person name="Chen S."/>
        </authorList>
    </citation>
    <scope>NUCLEOTIDE SEQUENCE [LARGE SCALE GENOMIC DNA]</scope>
    <source>
        <strain evidence="1">Ysfricsl-2016a</strain>
        <tissue evidence="1">Blood</tissue>
    </source>
</reference>
<gene>
    <name evidence="1" type="ORF">F2P81_018455</name>
</gene>
<proteinExistence type="predicted"/>